<feature type="transmembrane region" description="Helical" evidence="11">
    <location>
        <begin position="360"/>
        <end position="384"/>
    </location>
</feature>
<evidence type="ECO:0000256" key="6">
    <source>
        <dbReference type="ARBA" id="ARBA00022989"/>
    </source>
</evidence>
<evidence type="ECO:0000313" key="13">
    <source>
        <dbReference type="EMBL" id="TSJ91963.1"/>
    </source>
</evidence>
<gene>
    <name evidence="13" type="ORF">FPQ14_01505</name>
</gene>
<keyword evidence="6 11" id="KW-1133">Transmembrane helix</keyword>
<dbReference type="InterPro" id="IPR004705">
    <property type="entry name" value="Cation/H_exchanger_CPA1_bac"/>
</dbReference>
<keyword evidence="9 11" id="KW-0472">Membrane</keyword>
<evidence type="ECO:0000256" key="10">
    <source>
        <dbReference type="ARBA" id="ARBA00023201"/>
    </source>
</evidence>
<proteinExistence type="inferred from homology"/>
<feature type="transmembrane region" description="Helical" evidence="11">
    <location>
        <begin position="217"/>
        <end position="234"/>
    </location>
</feature>
<dbReference type="Proteomes" id="UP000319138">
    <property type="component" value="Unassembled WGS sequence"/>
</dbReference>
<evidence type="ECO:0000256" key="9">
    <source>
        <dbReference type="ARBA" id="ARBA00023136"/>
    </source>
</evidence>
<comment type="function">
    <text evidence="11">Na(+)/H(+) antiporter that extrudes sodium in exchange for external protons.</text>
</comment>
<feature type="transmembrane region" description="Helical" evidence="11">
    <location>
        <begin position="112"/>
        <end position="134"/>
    </location>
</feature>
<evidence type="ECO:0000256" key="5">
    <source>
        <dbReference type="ARBA" id="ARBA00022692"/>
    </source>
</evidence>
<feature type="domain" description="Cation/H+ exchanger transmembrane" evidence="12">
    <location>
        <begin position="12"/>
        <end position="414"/>
    </location>
</feature>
<keyword evidence="3 11" id="KW-0050">Antiport</keyword>
<comment type="similarity">
    <text evidence="11">Belongs to the monovalent cation:proton antiporter 1 (CPA1) transporter (TC 2.A.36) family.</text>
</comment>
<keyword evidence="7 11" id="KW-0915">Sodium</keyword>
<evidence type="ECO:0000313" key="14">
    <source>
        <dbReference type="Proteomes" id="UP000319138"/>
    </source>
</evidence>
<dbReference type="RefSeq" id="WP_144187814.1">
    <property type="nucleotide sequence ID" value="NZ_VMHL01000001.1"/>
</dbReference>
<dbReference type="Gene3D" id="6.10.140.1330">
    <property type="match status" value="1"/>
</dbReference>
<feature type="transmembrane region" description="Helical" evidence="11">
    <location>
        <begin position="183"/>
        <end position="205"/>
    </location>
</feature>
<dbReference type="GO" id="GO:0051453">
    <property type="term" value="P:regulation of intracellular pH"/>
    <property type="evidence" value="ECO:0007669"/>
    <property type="project" value="TreeGrafter"/>
</dbReference>
<dbReference type="NCBIfam" id="TIGR00831">
    <property type="entry name" value="a_cpa1"/>
    <property type="match status" value="1"/>
</dbReference>
<evidence type="ECO:0000259" key="12">
    <source>
        <dbReference type="Pfam" id="PF00999"/>
    </source>
</evidence>
<evidence type="ECO:0000256" key="1">
    <source>
        <dbReference type="ARBA" id="ARBA00004651"/>
    </source>
</evidence>
<keyword evidence="8 11" id="KW-0406">Ion transport</keyword>
<name>A0A556RT04_9GAMM</name>
<dbReference type="InterPro" id="IPR006153">
    <property type="entry name" value="Cation/H_exchanger_TM"/>
</dbReference>
<dbReference type="Pfam" id="PF00999">
    <property type="entry name" value="Na_H_Exchanger"/>
    <property type="match status" value="1"/>
</dbReference>
<keyword evidence="4" id="KW-1003">Cell membrane</keyword>
<dbReference type="PANTHER" id="PTHR10110">
    <property type="entry name" value="SODIUM/HYDROGEN EXCHANGER"/>
    <property type="match status" value="1"/>
</dbReference>
<comment type="subcellular location">
    <subcellularLocation>
        <location evidence="11">Cell inner membrane</location>
        <topology evidence="11">Multi-pass membrane protein</topology>
    </subcellularLocation>
    <subcellularLocation>
        <location evidence="1">Cell membrane</location>
        <topology evidence="1">Multi-pass membrane protein</topology>
    </subcellularLocation>
</comment>
<keyword evidence="5 11" id="KW-0812">Transmembrane</keyword>
<evidence type="ECO:0000256" key="2">
    <source>
        <dbReference type="ARBA" id="ARBA00022448"/>
    </source>
</evidence>
<dbReference type="AlphaFoldDB" id="A0A556RT04"/>
<comment type="caution">
    <text evidence="13">The sequence shown here is derived from an EMBL/GenBank/DDBJ whole genome shotgun (WGS) entry which is preliminary data.</text>
</comment>
<dbReference type="PANTHER" id="PTHR10110:SF86">
    <property type="entry name" value="SODIUM_HYDROGEN EXCHANGER 7"/>
    <property type="match status" value="1"/>
</dbReference>
<sequence length="542" mass="59627">MELFSTILLLVLIVSLSGVVIKMLPIQIPLPLMQILLGCLLAALGVYLKFDPELFLVLFIPPLLFADGRKTSVKDFIYNFREIVGLALVLVVISIIALGYLLYWMLPNVELPAAMALAAVLSPTDAVALSGIVGKGRIEKEKMEIIEGEALMNDASGLVSLKFAIAIAAGALQFNLIQISITFFIVAIGGLAVGVLFTWLYARILRKINQLTHNDPAIQIVLLFLLPFAAYIIAEECHCSGILAAVSAGMTVNQSGMMRNAPLTARLQSDSTWSMLTFVFNGFVFLLLGIQLPSILATTFSENQTDASIELWQLCLIVLFVFVVLMGTRFAWLWAMKHMPTMPFGTKRPLAFRSYTNRDLWISTFAGVRGAITLAGVLSIPMTIGGRYQLVFIAAGIILVSLIAAVIILPILLRGSVILDNSEQDNEILTVKGRMAEEAIVNLEKMQSNLLQETSDAGLDQEIIHEVGSRVIGSLRRRTGLKDLEQKALEAENLERRMRLVAIGAERTALLQMKIRNEVSEETYEHLNTDLDIYEKMISGDA</sequence>
<dbReference type="GO" id="GO:0015385">
    <property type="term" value="F:sodium:proton antiporter activity"/>
    <property type="evidence" value="ECO:0007669"/>
    <property type="project" value="InterPro"/>
</dbReference>
<dbReference type="GO" id="GO:0005886">
    <property type="term" value="C:plasma membrane"/>
    <property type="evidence" value="ECO:0007669"/>
    <property type="project" value="UniProtKB-SubCell"/>
</dbReference>
<evidence type="ECO:0000256" key="3">
    <source>
        <dbReference type="ARBA" id="ARBA00022449"/>
    </source>
</evidence>
<organism evidence="13 14">
    <name type="scientific">Gilliamella apicola</name>
    <dbReference type="NCBI Taxonomy" id="1196095"/>
    <lineage>
        <taxon>Bacteria</taxon>
        <taxon>Pseudomonadati</taxon>
        <taxon>Pseudomonadota</taxon>
        <taxon>Gammaproteobacteria</taxon>
        <taxon>Orbales</taxon>
        <taxon>Orbaceae</taxon>
        <taxon>Gilliamella</taxon>
    </lineage>
</organism>
<keyword evidence="11" id="KW-0997">Cell inner membrane</keyword>
<feature type="transmembrane region" description="Helical" evidence="11">
    <location>
        <begin position="311"/>
        <end position="332"/>
    </location>
</feature>
<feature type="transmembrane region" description="Helical" evidence="11">
    <location>
        <begin position="390"/>
        <end position="413"/>
    </location>
</feature>
<comment type="caution">
    <text evidence="11">Lacks conserved residue(s) required for the propagation of feature annotation.</text>
</comment>
<dbReference type="GO" id="GO:0098719">
    <property type="term" value="P:sodium ion import across plasma membrane"/>
    <property type="evidence" value="ECO:0007669"/>
    <property type="project" value="TreeGrafter"/>
</dbReference>
<accession>A0A556RT04</accession>
<dbReference type="EMBL" id="VMHL01000001">
    <property type="protein sequence ID" value="TSJ91963.1"/>
    <property type="molecule type" value="Genomic_DNA"/>
</dbReference>
<reference evidence="13 14" key="1">
    <citation type="submission" date="2019-07" db="EMBL/GenBank/DDBJ databases">
        <title>Gilliamella genomes.</title>
        <authorList>
            <person name="Zheng H."/>
        </authorList>
    </citation>
    <scope>NUCLEOTIDE SEQUENCE [LARGE SCALE GENOMIC DNA]</scope>
    <source>
        <strain evidence="13 14">W8131</strain>
    </source>
</reference>
<dbReference type="GO" id="GO:0015386">
    <property type="term" value="F:potassium:proton antiporter activity"/>
    <property type="evidence" value="ECO:0007669"/>
    <property type="project" value="TreeGrafter"/>
</dbReference>
<evidence type="ECO:0000256" key="8">
    <source>
        <dbReference type="ARBA" id="ARBA00023065"/>
    </source>
</evidence>
<dbReference type="InterPro" id="IPR018422">
    <property type="entry name" value="Cation/H_exchanger_CPA1"/>
</dbReference>
<evidence type="ECO:0000256" key="11">
    <source>
        <dbReference type="RuleBase" id="RU366002"/>
    </source>
</evidence>
<feature type="transmembrane region" description="Helical" evidence="11">
    <location>
        <begin position="83"/>
        <end position="106"/>
    </location>
</feature>
<feature type="transmembrane region" description="Helical" evidence="11">
    <location>
        <begin position="273"/>
        <end position="291"/>
    </location>
</feature>
<evidence type="ECO:0000256" key="4">
    <source>
        <dbReference type="ARBA" id="ARBA00022475"/>
    </source>
</evidence>
<evidence type="ECO:0000256" key="7">
    <source>
        <dbReference type="ARBA" id="ARBA00023053"/>
    </source>
</evidence>
<feature type="transmembrane region" description="Helical" evidence="11">
    <location>
        <begin position="155"/>
        <end position="177"/>
    </location>
</feature>
<keyword evidence="10 11" id="KW-0739">Sodium transport</keyword>
<keyword evidence="2 11" id="KW-0813">Transport</keyword>
<protein>
    <submittedName>
        <fullName evidence="13">Na+/H+ antiporter</fullName>
    </submittedName>
</protein>